<dbReference type="Proteomes" id="UP000236721">
    <property type="component" value="Unassembled WGS sequence"/>
</dbReference>
<evidence type="ECO:0000256" key="19">
    <source>
        <dbReference type="PIRNR" id="PIRNR017184"/>
    </source>
</evidence>
<dbReference type="Pfam" id="PF03853">
    <property type="entry name" value="YjeF_N"/>
    <property type="match status" value="1"/>
</dbReference>
<dbReference type="GO" id="GO:0052855">
    <property type="term" value="F:ADP-dependent NAD(P)H-hydrate dehydratase activity"/>
    <property type="evidence" value="ECO:0007669"/>
    <property type="project" value="UniProtKB-UniRule"/>
</dbReference>
<keyword evidence="8 17" id="KW-0521">NADP</keyword>
<dbReference type="InterPro" id="IPR030677">
    <property type="entry name" value="Nnr"/>
</dbReference>
<evidence type="ECO:0000259" key="20">
    <source>
        <dbReference type="PROSITE" id="PS51383"/>
    </source>
</evidence>
<evidence type="ECO:0000256" key="15">
    <source>
        <dbReference type="ARBA" id="ARBA00048238"/>
    </source>
</evidence>
<dbReference type="NCBIfam" id="TIGR00196">
    <property type="entry name" value="yjeF_cterm"/>
    <property type="match status" value="1"/>
</dbReference>
<dbReference type="CDD" id="cd01171">
    <property type="entry name" value="YXKO-related"/>
    <property type="match status" value="1"/>
</dbReference>
<dbReference type="PROSITE" id="PS51385">
    <property type="entry name" value="YJEF_N"/>
    <property type="match status" value="1"/>
</dbReference>
<comment type="subunit">
    <text evidence="17">Homotetramer.</text>
</comment>
<feature type="binding site" evidence="17">
    <location>
        <position position="327"/>
    </location>
    <ligand>
        <name>(6S)-NADPHX</name>
        <dbReference type="ChEBI" id="CHEBI:64076"/>
    </ligand>
</feature>
<dbReference type="PANTHER" id="PTHR12592">
    <property type="entry name" value="ATP-DEPENDENT (S)-NAD(P)H-HYDRATE DEHYDRATASE FAMILY MEMBER"/>
    <property type="match status" value="1"/>
</dbReference>
<feature type="binding site" evidence="17">
    <location>
        <position position="267"/>
    </location>
    <ligand>
        <name>(6S)-NADPHX</name>
        <dbReference type="ChEBI" id="CHEBI:64076"/>
    </ligand>
</feature>
<dbReference type="AlphaFoldDB" id="A0A1H5RTJ3"/>
<evidence type="ECO:0000256" key="4">
    <source>
        <dbReference type="ARBA" id="ARBA00009524"/>
    </source>
</evidence>
<evidence type="ECO:0000256" key="7">
    <source>
        <dbReference type="ARBA" id="ARBA00022840"/>
    </source>
</evidence>
<dbReference type="GO" id="GO:0005524">
    <property type="term" value="F:ATP binding"/>
    <property type="evidence" value="ECO:0007669"/>
    <property type="project" value="UniProtKB-UniRule"/>
</dbReference>
<keyword evidence="12 17" id="KW-0456">Lyase</keyword>
<feature type="binding site" evidence="17">
    <location>
        <position position="445"/>
    </location>
    <ligand>
        <name>(6S)-NADPHX</name>
        <dbReference type="ChEBI" id="CHEBI:64076"/>
    </ligand>
</feature>
<protein>
    <recommendedName>
        <fullName evidence="19">Bifunctional NAD(P)H-hydrate repair enzyme</fullName>
    </recommendedName>
    <alternativeName>
        <fullName evidence="19">Nicotinamide nucleotide repair protein</fullName>
    </alternativeName>
    <domain>
        <recommendedName>
            <fullName evidence="19">ADP-dependent (S)-NAD(P)H-hydrate dehydratase</fullName>
            <ecNumber evidence="19">4.2.1.136</ecNumber>
        </recommendedName>
        <alternativeName>
            <fullName evidence="19">ADP-dependent NAD(P)HX dehydratase</fullName>
        </alternativeName>
    </domain>
    <domain>
        <recommendedName>
            <fullName evidence="19">NAD(P)H-hydrate epimerase</fullName>
            <ecNumber evidence="19">5.1.99.6</ecNumber>
        </recommendedName>
    </domain>
</protein>
<dbReference type="GO" id="GO:0110051">
    <property type="term" value="P:metabolite repair"/>
    <property type="evidence" value="ECO:0007669"/>
    <property type="project" value="TreeGrafter"/>
</dbReference>
<feature type="binding site" evidence="18">
    <location>
        <position position="148"/>
    </location>
    <ligand>
        <name>(6S)-NADPHX</name>
        <dbReference type="ChEBI" id="CHEBI:64076"/>
    </ligand>
</feature>
<dbReference type="EC" id="5.1.99.6" evidence="19"/>
<keyword evidence="5 18" id="KW-0479">Metal-binding</keyword>
<dbReference type="EC" id="4.2.1.136" evidence="19"/>
<dbReference type="PIRSF" id="PIRSF017184">
    <property type="entry name" value="Nnr"/>
    <property type="match status" value="1"/>
</dbReference>
<evidence type="ECO:0000256" key="5">
    <source>
        <dbReference type="ARBA" id="ARBA00022723"/>
    </source>
</evidence>
<feature type="binding site" evidence="18">
    <location>
        <position position="169"/>
    </location>
    <ligand>
        <name>K(+)</name>
        <dbReference type="ChEBI" id="CHEBI:29103"/>
    </ligand>
</feature>
<evidence type="ECO:0000256" key="1">
    <source>
        <dbReference type="ARBA" id="ARBA00000013"/>
    </source>
</evidence>
<comment type="function">
    <text evidence="17">Catalyzes the dehydration of the S-form of NAD(P)HX at the expense of ADP, which is converted to AMP. Together with NAD(P)HX epimerase, which catalyzes the epimerization of the S- and R-forms, the enzyme allows the repair of both epimers of NAD(P)HX, a damaged form of NAD(P)H that is a result of enzymatic or heat-dependent hydration.</text>
</comment>
<evidence type="ECO:0000256" key="14">
    <source>
        <dbReference type="ARBA" id="ARBA00025153"/>
    </source>
</evidence>
<comment type="similarity">
    <text evidence="3 19">In the N-terminal section; belongs to the NnrE/AIBP family.</text>
</comment>
<keyword evidence="13" id="KW-0511">Multifunctional enzyme</keyword>
<comment type="cofactor">
    <cofactor evidence="18 19">
        <name>K(+)</name>
        <dbReference type="ChEBI" id="CHEBI:29103"/>
    </cofactor>
    <text evidence="18 19">Binds 1 potassium ion per subunit.</text>
</comment>
<gene>
    <name evidence="18" type="primary">nnrE</name>
    <name evidence="17" type="synonym">nnrD</name>
    <name evidence="22" type="ORF">SAMN04488244_101115</name>
</gene>
<feature type="domain" description="YjeF N-terminal" evidence="21">
    <location>
        <begin position="21"/>
        <end position="223"/>
    </location>
</feature>
<keyword evidence="9 18" id="KW-0630">Potassium</keyword>
<dbReference type="NCBIfam" id="TIGR00197">
    <property type="entry name" value="yjeF_nterm"/>
    <property type="match status" value="1"/>
</dbReference>
<evidence type="ECO:0000256" key="3">
    <source>
        <dbReference type="ARBA" id="ARBA00006001"/>
    </source>
</evidence>
<dbReference type="Pfam" id="PF01256">
    <property type="entry name" value="Carb_kinase"/>
    <property type="match status" value="1"/>
</dbReference>
<evidence type="ECO:0000256" key="10">
    <source>
        <dbReference type="ARBA" id="ARBA00023027"/>
    </source>
</evidence>
<evidence type="ECO:0000256" key="12">
    <source>
        <dbReference type="ARBA" id="ARBA00023239"/>
    </source>
</evidence>
<comment type="cofactor">
    <cofactor evidence="17">
        <name>Mg(2+)</name>
        <dbReference type="ChEBI" id="CHEBI:18420"/>
    </cofactor>
</comment>
<dbReference type="InterPro" id="IPR000631">
    <property type="entry name" value="CARKD"/>
</dbReference>
<dbReference type="InterPro" id="IPR029056">
    <property type="entry name" value="Ribokinase-like"/>
</dbReference>
<comment type="catalytic activity">
    <reaction evidence="15 17 19">
        <text>(6S)-NADHX + ADP = AMP + phosphate + NADH + H(+)</text>
        <dbReference type="Rhea" id="RHEA:32223"/>
        <dbReference type="ChEBI" id="CHEBI:15378"/>
        <dbReference type="ChEBI" id="CHEBI:43474"/>
        <dbReference type="ChEBI" id="CHEBI:57945"/>
        <dbReference type="ChEBI" id="CHEBI:64074"/>
        <dbReference type="ChEBI" id="CHEBI:456215"/>
        <dbReference type="ChEBI" id="CHEBI:456216"/>
        <dbReference type="EC" id="4.2.1.136"/>
    </reaction>
</comment>
<keyword evidence="23" id="KW-1185">Reference proteome</keyword>
<evidence type="ECO:0000256" key="13">
    <source>
        <dbReference type="ARBA" id="ARBA00023268"/>
    </source>
</evidence>
<dbReference type="SUPFAM" id="SSF53613">
    <property type="entry name" value="Ribokinase-like"/>
    <property type="match status" value="1"/>
</dbReference>
<dbReference type="EMBL" id="FNVG01000001">
    <property type="protein sequence ID" value="SEF41676.1"/>
    <property type="molecule type" value="Genomic_DNA"/>
</dbReference>
<feature type="binding site" evidence="17">
    <location>
        <begin position="416"/>
        <end position="420"/>
    </location>
    <ligand>
        <name>AMP</name>
        <dbReference type="ChEBI" id="CHEBI:456215"/>
    </ligand>
</feature>
<sequence length="511" mass="54089">MNSSSQTFYRLPEYLYTSQQVRAGEQEAAEHLQLAMYTLMERAGQAVFDLLVERYPDARSILICCGRGNNGGDGYIVGGLAIKAGFQVLLWQIGETSSLSGDAKRAMEAFVAAGGEIHAPCNEIPESVDVIIDGLLGTGITGEVRPFYAHLIDRINQACCPILSIDTPSGLDTDTGALLGHTVKADATISFIGLKRGLVTGKARAYTGVLCFAGLGVEHVFDDLITSNVALSQLTWLEQLIPRKRDAHKGSHGRALVVGSGSGMSGACYLASAAALRAGAGLVAVQCHEDSAMAIRSLLPEAMVSSHNSLSLQSRLDWCSGVALGMGLGRDKWGGKVYEQVVNTVSKKELPCVLDADALYWLSKEYYPLNTLNCIITPHPGEAAMLLSCSVAEIEQDRFEAIRKLQARYGGIVVLKGAGTLIDNGKDTVVCHAGNPGMATGGTGDLLAGTILALLIGGHSAFHSAVLGTLIHSLAADQEALRNGETGMLASDILLGIRQFSNNHLFNSESK</sequence>
<accession>A0A1H5RTJ3</accession>
<feature type="binding site" evidence="18">
    <location>
        <position position="166"/>
    </location>
    <ligand>
        <name>(6S)-NADPHX</name>
        <dbReference type="ChEBI" id="CHEBI:64076"/>
    </ligand>
</feature>
<feature type="binding site" evidence="18">
    <location>
        <begin position="137"/>
        <end position="143"/>
    </location>
    <ligand>
        <name>(6S)-NADPHX</name>
        <dbReference type="ChEBI" id="CHEBI:64076"/>
    </ligand>
</feature>
<evidence type="ECO:0000313" key="22">
    <source>
        <dbReference type="EMBL" id="SEF41676.1"/>
    </source>
</evidence>
<evidence type="ECO:0000256" key="11">
    <source>
        <dbReference type="ARBA" id="ARBA00023235"/>
    </source>
</evidence>
<feature type="binding site" evidence="18">
    <location>
        <position position="133"/>
    </location>
    <ligand>
        <name>K(+)</name>
        <dbReference type="ChEBI" id="CHEBI:29103"/>
    </ligand>
</feature>
<dbReference type="RefSeq" id="WP_103878613.1">
    <property type="nucleotide sequence ID" value="NZ_FNVG01000001.1"/>
</dbReference>
<keyword evidence="6 17" id="KW-0547">Nucleotide-binding</keyword>
<reference evidence="23" key="1">
    <citation type="submission" date="2016-10" db="EMBL/GenBank/DDBJ databases">
        <authorList>
            <person name="Varghese N."/>
            <person name="Submissions S."/>
        </authorList>
    </citation>
    <scope>NUCLEOTIDE SEQUENCE [LARGE SCALE GENOMIC DNA]</scope>
    <source>
        <strain evidence="23">CGMCC 1.7062</strain>
    </source>
</reference>
<feature type="binding site" evidence="17">
    <location>
        <position position="444"/>
    </location>
    <ligand>
        <name>AMP</name>
        <dbReference type="ChEBI" id="CHEBI:456215"/>
    </ligand>
</feature>
<keyword evidence="10 17" id="KW-0520">NAD</keyword>
<dbReference type="Gene3D" id="3.40.1190.20">
    <property type="match status" value="1"/>
</dbReference>
<dbReference type="GO" id="GO:0052856">
    <property type="term" value="F:NAD(P)HX epimerase activity"/>
    <property type="evidence" value="ECO:0007669"/>
    <property type="project" value="UniProtKB-UniRule"/>
</dbReference>
<dbReference type="SUPFAM" id="SSF64153">
    <property type="entry name" value="YjeF N-terminal domain-like"/>
    <property type="match status" value="1"/>
</dbReference>
<comment type="function">
    <text evidence="14 19">Bifunctional enzyme that catalyzes the epimerization of the S- and R-forms of NAD(P)HX and the dehydration of the S-form of NAD(P)HX at the expense of ADP, which is converted to AMP. This allows the repair of both epimers of NAD(P)HX, a damaged form of NAD(P)H that is a result of enzymatic or heat-dependent hydration.</text>
</comment>
<dbReference type="PANTHER" id="PTHR12592:SF0">
    <property type="entry name" value="ATP-DEPENDENT (S)-NAD(P)H-HYDRATE DEHYDRATASE"/>
    <property type="match status" value="1"/>
</dbReference>
<dbReference type="HAMAP" id="MF_01965">
    <property type="entry name" value="NADHX_dehydratase"/>
    <property type="match status" value="1"/>
</dbReference>
<comment type="similarity">
    <text evidence="18">Belongs to the NnrE/AIBP family.</text>
</comment>
<evidence type="ECO:0000256" key="2">
    <source>
        <dbReference type="ARBA" id="ARBA00000909"/>
    </source>
</evidence>
<evidence type="ECO:0000256" key="9">
    <source>
        <dbReference type="ARBA" id="ARBA00022958"/>
    </source>
</evidence>
<dbReference type="PROSITE" id="PS51383">
    <property type="entry name" value="YJEF_C_3"/>
    <property type="match status" value="1"/>
</dbReference>
<dbReference type="GO" id="GO:0046496">
    <property type="term" value="P:nicotinamide nucleotide metabolic process"/>
    <property type="evidence" value="ECO:0007669"/>
    <property type="project" value="UniProtKB-UniRule"/>
</dbReference>
<comment type="function">
    <text evidence="18">Catalyzes the epimerization of the S- and R-forms of NAD(P)HX, a damaged form of NAD(P)H that is a result of enzymatic or heat-dependent hydration. This is a prerequisite for the S-specific NAD(P)H-hydrate dehydratase to allow the repair of both epimers of NAD(P)HX.</text>
</comment>
<evidence type="ECO:0000259" key="21">
    <source>
        <dbReference type="PROSITE" id="PS51385"/>
    </source>
</evidence>
<feature type="binding site" evidence="18">
    <location>
        <begin position="69"/>
        <end position="73"/>
    </location>
    <ligand>
        <name>(6S)-NADPHX</name>
        <dbReference type="ChEBI" id="CHEBI:64076"/>
    </ligand>
</feature>
<dbReference type="GO" id="GO:0046872">
    <property type="term" value="F:metal ion binding"/>
    <property type="evidence" value="ECO:0007669"/>
    <property type="project" value="UniProtKB-UniRule"/>
</dbReference>
<evidence type="ECO:0000256" key="17">
    <source>
        <dbReference type="HAMAP-Rule" id="MF_01965"/>
    </source>
</evidence>
<evidence type="ECO:0000256" key="8">
    <source>
        <dbReference type="ARBA" id="ARBA00022857"/>
    </source>
</evidence>
<comment type="catalytic activity">
    <reaction evidence="2 18 19">
        <text>(6R)-NADPHX = (6S)-NADPHX</text>
        <dbReference type="Rhea" id="RHEA:32227"/>
        <dbReference type="ChEBI" id="CHEBI:64076"/>
        <dbReference type="ChEBI" id="CHEBI:64077"/>
        <dbReference type="EC" id="5.1.99.6"/>
    </reaction>
</comment>
<dbReference type="InterPro" id="IPR004443">
    <property type="entry name" value="YjeF_N_dom"/>
</dbReference>
<feature type="domain" description="YjeF C-terminal" evidence="20">
    <location>
        <begin position="232"/>
        <end position="504"/>
    </location>
</feature>
<evidence type="ECO:0000256" key="6">
    <source>
        <dbReference type="ARBA" id="ARBA00022741"/>
    </source>
</evidence>
<dbReference type="OrthoDB" id="9806925at2"/>
<comment type="catalytic activity">
    <reaction evidence="1 18 19">
        <text>(6R)-NADHX = (6S)-NADHX</text>
        <dbReference type="Rhea" id="RHEA:32215"/>
        <dbReference type="ChEBI" id="CHEBI:64074"/>
        <dbReference type="ChEBI" id="CHEBI:64075"/>
        <dbReference type="EC" id="5.1.99.6"/>
    </reaction>
</comment>
<comment type="similarity">
    <text evidence="4 19">In the C-terminal section; belongs to the NnrD/CARKD family.</text>
</comment>
<comment type="similarity">
    <text evidence="17">Belongs to the NnrD/CARKD family.</text>
</comment>
<evidence type="ECO:0000256" key="16">
    <source>
        <dbReference type="ARBA" id="ARBA00049209"/>
    </source>
</evidence>
<feature type="binding site" evidence="18">
    <location>
        <position position="70"/>
    </location>
    <ligand>
        <name>K(+)</name>
        <dbReference type="ChEBI" id="CHEBI:29103"/>
    </ligand>
</feature>
<keyword evidence="11 18" id="KW-0413">Isomerase</keyword>
<evidence type="ECO:0000313" key="23">
    <source>
        <dbReference type="Proteomes" id="UP000236721"/>
    </source>
</evidence>
<evidence type="ECO:0000256" key="18">
    <source>
        <dbReference type="HAMAP-Rule" id="MF_01966"/>
    </source>
</evidence>
<proteinExistence type="inferred from homology"/>
<dbReference type="Gene3D" id="3.40.50.10260">
    <property type="entry name" value="YjeF N-terminal domain"/>
    <property type="match status" value="1"/>
</dbReference>
<organism evidence="22 23">
    <name type="scientific">Vibrio hangzhouensis</name>
    <dbReference type="NCBI Taxonomy" id="462991"/>
    <lineage>
        <taxon>Bacteria</taxon>
        <taxon>Pseudomonadati</taxon>
        <taxon>Pseudomonadota</taxon>
        <taxon>Gammaproteobacteria</taxon>
        <taxon>Vibrionales</taxon>
        <taxon>Vibrionaceae</taxon>
        <taxon>Vibrio</taxon>
    </lineage>
</organism>
<name>A0A1H5RTJ3_9VIBR</name>
<dbReference type="InterPro" id="IPR036652">
    <property type="entry name" value="YjeF_N_dom_sf"/>
</dbReference>
<keyword evidence="7 17" id="KW-0067">ATP-binding</keyword>
<dbReference type="HAMAP" id="MF_01966">
    <property type="entry name" value="NADHX_epimerase"/>
    <property type="match status" value="1"/>
</dbReference>
<feature type="binding site" evidence="17">
    <location>
        <position position="379"/>
    </location>
    <ligand>
        <name>(6S)-NADPHX</name>
        <dbReference type="ChEBI" id="CHEBI:64076"/>
    </ligand>
</feature>
<comment type="catalytic activity">
    <reaction evidence="16 17 19">
        <text>(6S)-NADPHX + ADP = AMP + phosphate + NADPH + H(+)</text>
        <dbReference type="Rhea" id="RHEA:32235"/>
        <dbReference type="ChEBI" id="CHEBI:15378"/>
        <dbReference type="ChEBI" id="CHEBI:43474"/>
        <dbReference type="ChEBI" id="CHEBI:57783"/>
        <dbReference type="ChEBI" id="CHEBI:64076"/>
        <dbReference type="ChEBI" id="CHEBI:456215"/>
        <dbReference type="ChEBI" id="CHEBI:456216"/>
        <dbReference type="EC" id="4.2.1.136"/>
    </reaction>
</comment>